<feature type="transmembrane region" description="Helical" evidence="6">
    <location>
        <begin position="125"/>
        <end position="142"/>
    </location>
</feature>
<dbReference type="RefSeq" id="WP_076533070.1">
    <property type="nucleotide sequence ID" value="NZ_BMEH01000007.1"/>
</dbReference>
<feature type="transmembrane region" description="Helical" evidence="6">
    <location>
        <begin position="217"/>
        <end position="240"/>
    </location>
</feature>
<feature type="transmembrane region" description="Helical" evidence="6">
    <location>
        <begin position="12"/>
        <end position="31"/>
    </location>
</feature>
<protein>
    <submittedName>
        <fullName evidence="8">EamA-like transporter family protein</fullName>
    </submittedName>
</protein>
<dbReference type="PANTHER" id="PTHR32322:SF2">
    <property type="entry name" value="EAMA DOMAIN-CONTAINING PROTEIN"/>
    <property type="match status" value="1"/>
</dbReference>
<dbReference type="InterPro" id="IPR037185">
    <property type="entry name" value="EmrE-like"/>
</dbReference>
<evidence type="ECO:0000256" key="4">
    <source>
        <dbReference type="ARBA" id="ARBA00022989"/>
    </source>
</evidence>
<feature type="transmembrane region" description="Helical" evidence="6">
    <location>
        <begin position="43"/>
        <end position="61"/>
    </location>
</feature>
<keyword evidence="3 6" id="KW-0812">Transmembrane</keyword>
<gene>
    <name evidence="8" type="ORF">SAMN05421774_10734</name>
</gene>
<name>A0A1N7Q378_9RHOB</name>
<dbReference type="Proteomes" id="UP000186141">
    <property type="component" value="Unassembled WGS sequence"/>
</dbReference>
<evidence type="ECO:0000313" key="9">
    <source>
        <dbReference type="Proteomes" id="UP000186141"/>
    </source>
</evidence>
<dbReference type="Pfam" id="PF00892">
    <property type="entry name" value="EamA"/>
    <property type="match status" value="2"/>
</dbReference>
<evidence type="ECO:0000256" key="2">
    <source>
        <dbReference type="ARBA" id="ARBA00007362"/>
    </source>
</evidence>
<feature type="transmembrane region" description="Helical" evidence="6">
    <location>
        <begin position="73"/>
        <end position="91"/>
    </location>
</feature>
<dbReference type="EMBL" id="FTOT01000007">
    <property type="protein sequence ID" value="SIT17312.1"/>
    <property type="molecule type" value="Genomic_DNA"/>
</dbReference>
<evidence type="ECO:0000256" key="1">
    <source>
        <dbReference type="ARBA" id="ARBA00004141"/>
    </source>
</evidence>
<dbReference type="InterPro" id="IPR000620">
    <property type="entry name" value="EamA_dom"/>
</dbReference>
<organism evidence="8 9">
    <name type="scientific">Gemmobacter megaterium</name>
    <dbReference type="NCBI Taxonomy" id="1086013"/>
    <lineage>
        <taxon>Bacteria</taxon>
        <taxon>Pseudomonadati</taxon>
        <taxon>Pseudomonadota</taxon>
        <taxon>Alphaproteobacteria</taxon>
        <taxon>Rhodobacterales</taxon>
        <taxon>Paracoccaceae</taxon>
        <taxon>Gemmobacter</taxon>
    </lineage>
</organism>
<sequence>MKGLAPHVQGHLAMLAFSALVAGSFSLGSRVANQIDPAALTQARFLLAALGMGALALLGPGFRRSYVRAPWRWALLGGIYAIYFVLMLEGLKTASSVATAAVFTLSPLLSAGFGWLLLRQITTPRMALAIAVGASGALWVIFRADFATLLRFDIGRGEAVYFVGCIFHAALPAAMKLTNRGEPQLVATTLLLVGGFVALLPWGVGPVLATDWLALPPLVWVTLAYLALIASGATAFLLAWASQRLPGAKVMAYTYLVPTWVIGWELALGGDPPPALVLVGVGLTVLALVLLLKEEASGPALRGTDRQVKG</sequence>
<feature type="transmembrane region" description="Helical" evidence="6">
    <location>
        <begin position="185"/>
        <end position="205"/>
    </location>
</feature>
<keyword evidence="4 6" id="KW-1133">Transmembrane helix</keyword>
<keyword evidence="9" id="KW-1185">Reference proteome</keyword>
<evidence type="ECO:0000256" key="5">
    <source>
        <dbReference type="ARBA" id="ARBA00023136"/>
    </source>
</evidence>
<evidence type="ECO:0000256" key="3">
    <source>
        <dbReference type="ARBA" id="ARBA00022692"/>
    </source>
</evidence>
<feature type="transmembrane region" description="Helical" evidence="6">
    <location>
        <begin position="97"/>
        <end position="118"/>
    </location>
</feature>
<feature type="transmembrane region" description="Helical" evidence="6">
    <location>
        <begin position="275"/>
        <end position="292"/>
    </location>
</feature>
<keyword evidence="5 6" id="KW-0472">Membrane</keyword>
<dbReference type="InterPro" id="IPR050638">
    <property type="entry name" value="AA-Vitamin_Transporters"/>
</dbReference>
<feature type="transmembrane region" description="Helical" evidence="6">
    <location>
        <begin position="252"/>
        <end position="269"/>
    </location>
</feature>
<feature type="domain" description="EamA" evidence="7">
    <location>
        <begin position="157"/>
        <end position="292"/>
    </location>
</feature>
<feature type="domain" description="EamA" evidence="7">
    <location>
        <begin position="10"/>
        <end position="141"/>
    </location>
</feature>
<feature type="transmembrane region" description="Helical" evidence="6">
    <location>
        <begin position="154"/>
        <end position="173"/>
    </location>
</feature>
<reference evidence="8 9" key="1">
    <citation type="submission" date="2017-01" db="EMBL/GenBank/DDBJ databases">
        <authorList>
            <person name="Mah S.A."/>
            <person name="Swanson W.J."/>
            <person name="Moy G.W."/>
            <person name="Vacquier V.D."/>
        </authorList>
    </citation>
    <scope>NUCLEOTIDE SEQUENCE [LARGE SCALE GENOMIC DNA]</scope>
    <source>
        <strain evidence="8 9">DSM 26375</strain>
    </source>
</reference>
<comment type="subcellular location">
    <subcellularLocation>
        <location evidence="1">Membrane</location>
        <topology evidence="1">Multi-pass membrane protein</topology>
    </subcellularLocation>
</comment>
<evidence type="ECO:0000259" key="7">
    <source>
        <dbReference type="Pfam" id="PF00892"/>
    </source>
</evidence>
<evidence type="ECO:0000313" key="8">
    <source>
        <dbReference type="EMBL" id="SIT17312.1"/>
    </source>
</evidence>
<dbReference type="AlphaFoldDB" id="A0A1N7Q378"/>
<proteinExistence type="inferred from homology"/>
<accession>A0A1N7Q378</accession>
<evidence type="ECO:0000256" key="6">
    <source>
        <dbReference type="SAM" id="Phobius"/>
    </source>
</evidence>
<dbReference type="GO" id="GO:0016020">
    <property type="term" value="C:membrane"/>
    <property type="evidence" value="ECO:0007669"/>
    <property type="project" value="UniProtKB-SubCell"/>
</dbReference>
<dbReference type="PANTHER" id="PTHR32322">
    <property type="entry name" value="INNER MEMBRANE TRANSPORTER"/>
    <property type="match status" value="1"/>
</dbReference>
<comment type="similarity">
    <text evidence="2">Belongs to the EamA transporter family.</text>
</comment>
<dbReference type="SUPFAM" id="SSF103481">
    <property type="entry name" value="Multidrug resistance efflux transporter EmrE"/>
    <property type="match status" value="2"/>
</dbReference>
<dbReference type="STRING" id="1086013.SAMN05421774_10734"/>